<dbReference type="STRING" id="29172.A0A0D8XSK1"/>
<reference evidence="26" key="2">
    <citation type="journal article" date="2016" name="Sci. Rep.">
        <title>Dictyocaulus viviparus genome, variome and transcriptome elucidate lungworm biology and support future intervention.</title>
        <authorList>
            <person name="McNulty S.N."/>
            <person name="Strube C."/>
            <person name="Rosa B.A."/>
            <person name="Martin J.C."/>
            <person name="Tyagi R."/>
            <person name="Choi Y.J."/>
            <person name="Wang Q."/>
            <person name="Hallsworth Pepin K."/>
            <person name="Zhang X."/>
            <person name="Ozersky P."/>
            <person name="Wilson R.K."/>
            <person name="Sternberg P.W."/>
            <person name="Gasser R.B."/>
            <person name="Mitreva M."/>
        </authorList>
    </citation>
    <scope>NUCLEOTIDE SEQUENCE [LARGE SCALE GENOMIC DNA]</scope>
    <source>
        <strain evidence="26">HannoverDv2000</strain>
    </source>
</reference>
<keyword evidence="9" id="KW-0443">Lipid metabolism</keyword>
<evidence type="ECO:0000256" key="23">
    <source>
        <dbReference type="ARBA" id="ARBA00083956"/>
    </source>
</evidence>
<reference evidence="25 26" key="1">
    <citation type="submission" date="2013-11" db="EMBL/GenBank/DDBJ databases">
        <title>Draft genome of the bovine lungworm Dictyocaulus viviparus.</title>
        <authorList>
            <person name="Mitreva M."/>
        </authorList>
    </citation>
    <scope>NUCLEOTIDE SEQUENCE [LARGE SCALE GENOMIC DNA]</scope>
    <source>
        <strain evidence="25 26">HannoverDv2000</strain>
    </source>
</reference>
<evidence type="ECO:0000256" key="5">
    <source>
        <dbReference type="ARBA" id="ARBA00008324"/>
    </source>
</evidence>
<dbReference type="SUPFAM" id="SSF54637">
    <property type="entry name" value="Thioesterase/thiol ester dehydrase-isomerase"/>
    <property type="match status" value="1"/>
</dbReference>
<evidence type="ECO:0000256" key="4">
    <source>
        <dbReference type="ARBA" id="ARBA00004514"/>
    </source>
</evidence>
<evidence type="ECO:0000256" key="2">
    <source>
        <dbReference type="ARBA" id="ARBA00004173"/>
    </source>
</evidence>
<dbReference type="GO" id="GO:0047617">
    <property type="term" value="F:fatty acyl-CoA hydrolase activity"/>
    <property type="evidence" value="ECO:0007669"/>
    <property type="project" value="InterPro"/>
</dbReference>
<evidence type="ECO:0000256" key="20">
    <source>
        <dbReference type="ARBA" id="ARBA00067273"/>
    </source>
</evidence>
<comment type="subunit">
    <text evidence="19">Homotetramer. Interacts with PCTP.</text>
</comment>
<evidence type="ECO:0000256" key="6">
    <source>
        <dbReference type="ARBA" id="ARBA00022490"/>
    </source>
</evidence>
<evidence type="ECO:0000259" key="24">
    <source>
        <dbReference type="Pfam" id="PF03061"/>
    </source>
</evidence>
<dbReference type="CDD" id="cd03443">
    <property type="entry name" value="PaaI_thioesterase"/>
    <property type="match status" value="1"/>
</dbReference>
<comment type="catalytic activity">
    <reaction evidence="17">
        <text>a fatty acyl-CoA + H2O = a fatty acid + CoA + H(+)</text>
        <dbReference type="Rhea" id="RHEA:16781"/>
        <dbReference type="ChEBI" id="CHEBI:15377"/>
        <dbReference type="ChEBI" id="CHEBI:15378"/>
        <dbReference type="ChEBI" id="CHEBI:28868"/>
        <dbReference type="ChEBI" id="CHEBI:57287"/>
        <dbReference type="ChEBI" id="CHEBI:77636"/>
    </reaction>
    <physiologicalReaction direction="left-to-right" evidence="17">
        <dbReference type="Rhea" id="RHEA:16782"/>
    </physiologicalReaction>
</comment>
<evidence type="ECO:0000256" key="22">
    <source>
        <dbReference type="ARBA" id="ARBA00081533"/>
    </source>
</evidence>
<evidence type="ECO:0000256" key="9">
    <source>
        <dbReference type="ARBA" id="ARBA00023098"/>
    </source>
</evidence>
<evidence type="ECO:0000313" key="26">
    <source>
        <dbReference type="Proteomes" id="UP000053766"/>
    </source>
</evidence>
<dbReference type="GO" id="GO:0006629">
    <property type="term" value="P:lipid metabolic process"/>
    <property type="evidence" value="ECO:0007669"/>
    <property type="project" value="UniProtKB-KW"/>
</dbReference>
<keyword evidence="6" id="KW-0963">Cytoplasm</keyword>
<evidence type="ECO:0000256" key="18">
    <source>
        <dbReference type="ARBA" id="ARBA00058205"/>
    </source>
</evidence>
<evidence type="ECO:0000256" key="19">
    <source>
        <dbReference type="ARBA" id="ARBA00064709"/>
    </source>
</evidence>
<dbReference type="AlphaFoldDB" id="A0A0D8XSK1"/>
<proteinExistence type="inferred from homology"/>
<sequence length="146" mass="15667">MCSSKHFQTVKQYLGMCMKAKNFMEIAGTMRLISASEGRIRVEFDVTPRMTNPSGTLHGGCTATLIDILTTGACLTTLRQLPGVSVDLHVTYLGAVKEGETVVLDAEVIRAGKTLAFTKADLFLKSTNKIVATGLHTKAFTAVKSA</sequence>
<dbReference type="GO" id="GO:0005819">
    <property type="term" value="C:spindle"/>
    <property type="evidence" value="ECO:0007669"/>
    <property type="project" value="UniProtKB-SubCell"/>
</dbReference>
<dbReference type="InterPro" id="IPR039298">
    <property type="entry name" value="ACOT13"/>
</dbReference>
<dbReference type="Gene3D" id="3.10.129.10">
    <property type="entry name" value="Hotdog Thioesterase"/>
    <property type="match status" value="1"/>
</dbReference>
<dbReference type="Proteomes" id="UP000053766">
    <property type="component" value="Unassembled WGS sequence"/>
</dbReference>
<dbReference type="OrthoDB" id="46529at2759"/>
<dbReference type="NCBIfam" id="TIGR00369">
    <property type="entry name" value="unchar_dom_1"/>
    <property type="match status" value="1"/>
</dbReference>
<accession>A0A0D8XSK1</accession>
<evidence type="ECO:0000256" key="17">
    <source>
        <dbReference type="ARBA" id="ARBA00052976"/>
    </source>
</evidence>
<dbReference type="GO" id="GO:0005634">
    <property type="term" value="C:nucleus"/>
    <property type="evidence" value="ECO:0007669"/>
    <property type="project" value="UniProtKB-SubCell"/>
</dbReference>
<dbReference type="GO" id="GO:0005739">
    <property type="term" value="C:mitochondrion"/>
    <property type="evidence" value="ECO:0007669"/>
    <property type="project" value="UniProtKB-SubCell"/>
</dbReference>
<keyword evidence="7" id="KW-0378">Hydrolase</keyword>
<keyword evidence="8" id="KW-0007">Acetylation</keyword>
<comment type="catalytic activity">
    <reaction evidence="16">
        <text>hexanoyl-CoA + H2O = hexanoate + CoA + H(+)</text>
        <dbReference type="Rhea" id="RHEA:40115"/>
        <dbReference type="ChEBI" id="CHEBI:15377"/>
        <dbReference type="ChEBI" id="CHEBI:15378"/>
        <dbReference type="ChEBI" id="CHEBI:17120"/>
        <dbReference type="ChEBI" id="CHEBI:57287"/>
        <dbReference type="ChEBI" id="CHEBI:62620"/>
    </reaction>
    <physiologicalReaction direction="left-to-right" evidence="16">
        <dbReference type="Rhea" id="RHEA:40116"/>
    </physiologicalReaction>
</comment>
<keyword evidence="11" id="KW-0206">Cytoskeleton</keyword>
<dbReference type="PANTHER" id="PTHR21660:SF59">
    <property type="entry name" value="THIOESTERASE DOMAIN-CONTAINING PROTEIN"/>
    <property type="match status" value="1"/>
</dbReference>
<evidence type="ECO:0000256" key="1">
    <source>
        <dbReference type="ARBA" id="ARBA00004123"/>
    </source>
</evidence>
<organism evidence="25 26">
    <name type="scientific">Dictyocaulus viviparus</name>
    <name type="common">Bovine lungworm</name>
    <dbReference type="NCBI Taxonomy" id="29172"/>
    <lineage>
        <taxon>Eukaryota</taxon>
        <taxon>Metazoa</taxon>
        <taxon>Ecdysozoa</taxon>
        <taxon>Nematoda</taxon>
        <taxon>Chromadorea</taxon>
        <taxon>Rhabditida</taxon>
        <taxon>Rhabditina</taxon>
        <taxon>Rhabditomorpha</taxon>
        <taxon>Strongyloidea</taxon>
        <taxon>Metastrongylidae</taxon>
        <taxon>Dictyocaulus</taxon>
    </lineage>
</organism>
<dbReference type="InterPro" id="IPR029069">
    <property type="entry name" value="HotDog_dom_sf"/>
</dbReference>
<keyword evidence="26" id="KW-1185">Reference proteome</keyword>
<comment type="function">
    <text evidence="18">Catalyzes the hydrolysis of acyl-CoAs into free fatty acids and coenzyme A (CoASH), regulating their respective intracellular levels. Has acyl-CoA thioesterase activity towards medium (C12) and long-chain (C18) fatty acyl-CoA substrates. Can also hydrolyze 3-hydroxyphenylacetyl-CoA and 3,4-dihydroxyphenylacetyl-CoA (in vitro). May play a role in controlling adaptive thermogenesis.</text>
</comment>
<dbReference type="PANTHER" id="PTHR21660">
    <property type="entry name" value="THIOESTERASE SUPERFAMILY MEMBER-RELATED"/>
    <property type="match status" value="1"/>
</dbReference>
<dbReference type="EMBL" id="KN716336">
    <property type="protein sequence ID" value="KJH46762.1"/>
    <property type="molecule type" value="Genomic_DNA"/>
</dbReference>
<name>A0A0D8XSK1_DICVI</name>
<evidence type="ECO:0000256" key="16">
    <source>
        <dbReference type="ARBA" id="ARBA00050199"/>
    </source>
</evidence>
<evidence type="ECO:0000256" key="7">
    <source>
        <dbReference type="ARBA" id="ARBA00022801"/>
    </source>
</evidence>
<keyword evidence="10" id="KW-0496">Mitochondrion</keyword>
<dbReference type="InterPro" id="IPR003736">
    <property type="entry name" value="PAAI_dom"/>
</dbReference>
<evidence type="ECO:0000256" key="10">
    <source>
        <dbReference type="ARBA" id="ARBA00023128"/>
    </source>
</evidence>
<comment type="catalytic activity">
    <reaction evidence="13">
        <text>octanoyl-CoA + H2O = octanoate + CoA + H(+)</text>
        <dbReference type="Rhea" id="RHEA:30143"/>
        <dbReference type="ChEBI" id="CHEBI:15377"/>
        <dbReference type="ChEBI" id="CHEBI:15378"/>
        <dbReference type="ChEBI" id="CHEBI:25646"/>
        <dbReference type="ChEBI" id="CHEBI:57287"/>
        <dbReference type="ChEBI" id="CHEBI:57386"/>
    </reaction>
    <physiologicalReaction direction="left-to-right" evidence="13">
        <dbReference type="Rhea" id="RHEA:30144"/>
    </physiologicalReaction>
</comment>
<comment type="catalytic activity">
    <reaction evidence="14">
        <text>decanoyl-CoA + H2O = decanoate + CoA + H(+)</text>
        <dbReference type="Rhea" id="RHEA:40059"/>
        <dbReference type="ChEBI" id="CHEBI:15377"/>
        <dbReference type="ChEBI" id="CHEBI:15378"/>
        <dbReference type="ChEBI" id="CHEBI:27689"/>
        <dbReference type="ChEBI" id="CHEBI:57287"/>
        <dbReference type="ChEBI" id="CHEBI:61430"/>
    </reaction>
    <physiologicalReaction direction="left-to-right" evidence="14">
        <dbReference type="Rhea" id="RHEA:40060"/>
    </physiologicalReaction>
</comment>
<protein>
    <recommendedName>
        <fullName evidence="20">Acyl-coenzyme A thioesterase 13</fullName>
    </recommendedName>
    <alternativeName>
        <fullName evidence="22">Hotdog-fold thioesterase superfamily member 2</fullName>
    </alternativeName>
    <alternativeName>
        <fullName evidence="21">Palmitoyl-CoA hydrolase</fullName>
    </alternativeName>
    <alternativeName>
        <fullName evidence="23">Thioesterase superfamily member 2</fullName>
    </alternativeName>
</protein>
<comment type="subcellular location">
    <subcellularLocation>
        <location evidence="3">Cytoplasm</location>
        <location evidence="3">Cytoskeleton</location>
        <location evidence="3">Spindle</location>
    </subcellularLocation>
    <subcellularLocation>
        <location evidence="4">Cytoplasm</location>
        <location evidence="4">Cytosol</location>
    </subcellularLocation>
    <subcellularLocation>
        <location evidence="2">Mitochondrion</location>
    </subcellularLocation>
    <subcellularLocation>
        <location evidence="1">Nucleus</location>
    </subcellularLocation>
</comment>
<evidence type="ECO:0000256" key="21">
    <source>
        <dbReference type="ARBA" id="ARBA00075657"/>
    </source>
</evidence>
<dbReference type="GO" id="GO:0005829">
    <property type="term" value="C:cytosol"/>
    <property type="evidence" value="ECO:0007669"/>
    <property type="project" value="UniProtKB-SubCell"/>
</dbReference>
<evidence type="ECO:0000256" key="14">
    <source>
        <dbReference type="ARBA" id="ARBA00047969"/>
    </source>
</evidence>
<dbReference type="Pfam" id="PF03061">
    <property type="entry name" value="4HBT"/>
    <property type="match status" value="1"/>
</dbReference>
<evidence type="ECO:0000256" key="8">
    <source>
        <dbReference type="ARBA" id="ARBA00022990"/>
    </source>
</evidence>
<evidence type="ECO:0000256" key="13">
    <source>
        <dbReference type="ARBA" id="ARBA00047588"/>
    </source>
</evidence>
<evidence type="ECO:0000313" key="25">
    <source>
        <dbReference type="EMBL" id="KJH46762.1"/>
    </source>
</evidence>
<gene>
    <name evidence="25" type="ORF">DICVIV_07178</name>
</gene>
<feature type="domain" description="Thioesterase" evidence="24">
    <location>
        <begin position="55"/>
        <end position="128"/>
    </location>
</feature>
<dbReference type="InterPro" id="IPR006683">
    <property type="entry name" value="Thioestr_dom"/>
</dbReference>
<comment type="similarity">
    <text evidence="5">Belongs to the thioesterase PaaI family.</text>
</comment>
<evidence type="ECO:0000256" key="3">
    <source>
        <dbReference type="ARBA" id="ARBA00004186"/>
    </source>
</evidence>
<keyword evidence="12" id="KW-0539">Nucleus</keyword>
<comment type="catalytic activity">
    <reaction evidence="15">
        <text>dodecanoyl-CoA + H2O = dodecanoate + CoA + H(+)</text>
        <dbReference type="Rhea" id="RHEA:30135"/>
        <dbReference type="ChEBI" id="CHEBI:15377"/>
        <dbReference type="ChEBI" id="CHEBI:15378"/>
        <dbReference type="ChEBI" id="CHEBI:18262"/>
        <dbReference type="ChEBI" id="CHEBI:57287"/>
        <dbReference type="ChEBI" id="CHEBI:57375"/>
    </reaction>
    <physiologicalReaction direction="left-to-right" evidence="15">
        <dbReference type="Rhea" id="RHEA:30136"/>
    </physiologicalReaction>
</comment>
<evidence type="ECO:0000256" key="11">
    <source>
        <dbReference type="ARBA" id="ARBA00023212"/>
    </source>
</evidence>
<dbReference type="FunFam" id="3.10.129.10:FF:000021">
    <property type="entry name" value="Acyl-coenzyme A thioesterase 13"/>
    <property type="match status" value="1"/>
</dbReference>
<evidence type="ECO:0000256" key="15">
    <source>
        <dbReference type="ARBA" id="ARBA00048074"/>
    </source>
</evidence>
<evidence type="ECO:0000256" key="12">
    <source>
        <dbReference type="ARBA" id="ARBA00023242"/>
    </source>
</evidence>